<feature type="domain" description="DUF1731" evidence="3">
    <location>
        <begin position="250"/>
        <end position="296"/>
    </location>
</feature>
<dbReference type="PANTHER" id="PTHR11092">
    <property type="entry name" value="SUGAR NUCLEOTIDE EPIMERASE RELATED"/>
    <property type="match status" value="1"/>
</dbReference>
<feature type="domain" description="NAD-dependent epimerase/dehydratase" evidence="2">
    <location>
        <begin position="3"/>
        <end position="220"/>
    </location>
</feature>
<dbReference type="Gene3D" id="3.40.50.720">
    <property type="entry name" value="NAD(P)-binding Rossmann-like Domain"/>
    <property type="match status" value="1"/>
</dbReference>
<dbReference type="Pfam" id="PF08338">
    <property type="entry name" value="DUF1731"/>
    <property type="match status" value="1"/>
</dbReference>
<gene>
    <name evidence="4" type="primary">yfcH</name>
    <name evidence="4" type="ORF">GCM10007894_22000</name>
</gene>
<protein>
    <submittedName>
        <fullName evidence="4">Epimerase family protein YfcH</fullName>
    </submittedName>
</protein>
<sequence length="298" mass="32614">MQVLITGATGFIGRVVVKRLQKHGHHITVVSRNLNNAESILGKDAVYLQDLTQLKNLDDYDAVINLAGEPIVDKAWSAKQKQRIIDSRWNITEKLTDLINASANPPRCFISGSAIGIYGSHDHQWLDENAAQNDDFGHQVCLGWEQKALAAQSQQTRVCVIRTGLVLGRGGGLLGKMLLPFKLGLGGRLGSGQQGMSWIHIDDYVDMLLFLMLETEAHGIFNGTAPNPVSNQTFTQCLGKALNRPTVFPVPALVLTLLLGERSSMLLEGQFVIPKAVSELGFAFKYNNLDSALADIIR</sequence>
<organism evidence="4 5">
    <name type="scientific">Paraferrimonas haliotis</name>
    <dbReference type="NCBI Taxonomy" id="2013866"/>
    <lineage>
        <taxon>Bacteria</taxon>
        <taxon>Pseudomonadati</taxon>
        <taxon>Pseudomonadota</taxon>
        <taxon>Gammaproteobacteria</taxon>
        <taxon>Alteromonadales</taxon>
        <taxon>Ferrimonadaceae</taxon>
        <taxon>Paraferrimonas</taxon>
    </lineage>
</organism>
<evidence type="ECO:0000256" key="1">
    <source>
        <dbReference type="ARBA" id="ARBA00009353"/>
    </source>
</evidence>
<reference evidence="4 5" key="1">
    <citation type="journal article" date="2014" name="Int. J. Syst. Evol. Microbiol.">
        <title>Complete genome sequence of Corynebacterium casei LMG S-19264T (=DSM 44701T), isolated from a smear-ripened cheese.</title>
        <authorList>
            <consortium name="US DOE Joint Genome Institute (JGI-PGF)"/>
            <person name="Walter F."/>
            <person name="Albersmeier A."/>
            <person name="Kalinowski J."/>
            <person name="Ruckert C."/>
        </authorList>
    </citation>
    <scope>NUCLEOTIDE SEQUENCE [LARGE SCALE GENOMIC DNA]</scope>
    <source>
        <strain evidence="4 5">NBRC 112785</strain>
    </source>
</reference>
<dbReference type="RefSeq" id="WP_095498285.1">
    <property type="nucleotide sequence ID" value="NZ_BSPO01000003.1"/>
</dbReference>
<dbReference type="InterPro" id="IPR001509">
    <property type="entry name" value="Epimerase_deHydtase"/>
</dbReference>
<evidence type="ECO:0000259" key="2">
    <source>
        <dbReference type="Pfam" id="PF01370"/>
    </source>
</evidence>
<dbReference type="PANTHER" id="PTHR11092:SF0">
    <property type="entry name" value="EPIMERASE FAMILY PROTEIN SDR39U1"/>
    <property type="match status" value="1"/>
</dbReference>
<keyword evidence="5" id="KW-1185">Reference proteome</keyword>
<dbReference type="InterPro" id="IPR010099">
    <property type="entry name" value="SDR39U1"/>
</dbReference>
<accession>A0AA37TP49</accession>
<evidence type="ECO:0000313" key="4">
    <source>
        <dbReference type="EMBL" id="GLS84223.1"/>
    </source>
</evidence>
<dbReference type="InterPro" id="IPR036291">
    <property type="entry name" value="NAD(P)-bd_dom_sf"/>
</dbReference>
<dbReference type="NCBIfam" id="TIGR01777">
    <property type="entry name" value="yfcH"/>
    <property type="match status" value="1"/>
</dbReference>
<evidence type="ECO:0000313" key="5">
    <source>
        <dbReference type="Proteomes" id="UP001157439"/>
    </source>
</evidence>
<dbReference type="Pfam" id="PF01370">
    <property type="entry name" value="Epimerase"/>
    <property type="match status" value="1"/>
</dbReference>
<evidence type="ECO:0000259" key="3">
    <source>
        <dbReference type="Pfam" id="PF08338"/>
    </source>
</evidence>
<dbReference type="Proteomes" id="UP001157439">
    <property type="component" value="Unassembled WGS sequence"/>
</dbReference>
<dbReference type="EMBL" id="BSPO01000003">
    <property type="protein sequence ID" value="GLS84223.1"/>
    <property type="molecule type" value="Genomic_DNA"/>
</dbReference>
<proteinExistence type="inferred from homology"/>
<dbReference type="SUPFAM" id="SSF51735">
    <property type="entry name" value="NAD(P)-binding Rossmann-fold domains"/>
    <property type="match status" value="1"/>
</dbReference>
<comment type="caution">
    <text evidence="4">The sequence shown here is derived from an EMBL/GenBank/DDBJ whole genome shotgun (WGS) entry which is preliminary data.</text>
</comment>
<dbReference type="AlphaFoldDB" id="A0AA37TP49"/>
<dbReference type="InterPro" id="IPR013549">
    <property type="entry name" value="DUF1731"/>
</dbReference>
<comment type="similarity">
    <text evidence="1">Belongs to the NAD(P)-dependent epimerase/dehydratase family. SDR39U1 subfamily.</text>
</comment>
<name>A0AA37TP49_9GAMM</name>